<keyword evidence="2" id="KW-1185">Reference proteome</keyword>
<evidence type="ECO:0000313" key="1">
    <source>
        <dbReference type="EMBL" id="PPK61467.1"/>
    </source>
</evidence>
<dbReference type="EMBL" id="PTIX01000041">
    <property type="protein sequence ID" value="PPK61467.1"/>
    <property type="molecule type" value="Genomic_DNA"/>
</dbReference>
<proteinExistence type="predicted"/>
<organism evidence="1 2">
    <name type="scientific">Actinokineospora auranticolor</name>
    <dbReference type="NCBI Taxonomy" id="155976"/>
    <lineage>
        <taxon>Bacteria</taxon>
        <taxon>Bacillati</taxon>
        <taxon>Actinomycetota</taxon>
        <taxon>Actinomycetes</taxon>
        <taxon>Pseudonocardiales</taxon>
        <taxon>Pseudonocardiaceae</taxon>
        <taxon>Actinokineospora</taxon>
    </lineage>
</organism>
<evidence type="ECO:0000313" key="2">
    <source>
        <dbReference type="Proteomes" id="UP000239203"/>
    </source>
</evidence>
<accession>A0A2S6GBN2</accession>
<comment type="caution">
    <text evidence="1">The sequence shown here is derived from an EMBL/GenBank/DDBJ whole genome shotgun (WGS) entry which is preliminary data.</text>
</comment>
<name>A0A2S6GBN2_9PSEU</name>
<gene>
    <name evidence="1" type="ORF">CLV40_14117</name>
</gene>
<dbReference type="AlphaFoldDB" id="A0A2S6GBN2"/>
<dbReference type="Proteomes" id="UP000239203">
    <property type="component" value="Unassembled WGS sequence"/>
</dbReference>
<reference evidence="1 2" key="1">
    <citation type="submission" date="2018-02" db="EMBL/GenBank/DDBJ databases">
        <title>Genomic Encyclopedia of Archaeal and Bacterial Type Strains, Phase II (KMG-II): from individual species to whole genera.</title>
        <authorList>
            <person name="Goeker M."/>
        </authorList>
    </citation>
    <scope>NUCLEOTIDE SEQUENCE [LARGE SCALE GENOMIC DNA]</scope>
    <source>
        <strain evidence="1 2">YU 961-1</strain>
    </source>
</reference>
<sequence length="58" mass="6162">MIDAHLVDEVGVGAYRIRSLVRHAMHVDSDVPSEVPWGPAAETVPRVEVAVSGRGGRG</sequence>
<protein>
    <submittedName>
        <fullName evidence="1">Uncharacterized protein</fullName>
    </submittedName>
</protein>
<dbReference type="RefSeq" id="WP_181043962.1">
    <property type="nucleotide sequence ID" value="NZ_CP154825.1"/>
</dbReference>